<organism evidence="3 4">
    <name type="scientific">Rhizoctonia solani</name>
    <dbReference type="NCBI Taxonomy" id="456999"/>
    <lineage>
        <taxon>Eukaryota</taxon>
        <taxon>Fungi</taxon>
        <taxon>Dikarya</taxon>
        <taxon>Basidiomycota</taxon>
        <taxon>Agaricomycotina</taxon>
        <taxon>Agaricomycetes</taxon>
        <taxon>Cantharellales</taxon>
        <taxon>Ceratobasidiaceae</taxon>
        <taxon>Rhizoctonia</taxon>
    </lineage>
</organism>
<sequence length="672" mass="75526">MPGLQWAHHPETDETNNVDTVLPLKSQGSDLDPSPTTKSKSSLRPSGSLKSRPSANTRYMNMLLELDAVPKFHNMLASFFTWILLAGFVIFPGTFTSIQQLDLDDPSRSNAERWILSQVKNIPLLVIAGLCCVIGAVGMIWLWRRWHKNFIWLVNRIFLPGTLHGLAGEISTLVNVFSQQGGKFSTTAIITTVVTGACTVVCGVLVLFYSSWKLERVKRAHHKALGTEDQWYGDEYEGVMERAKKRARELEPESGATIQTHRGIKVVRIAIPPTPHSETFLYLYLSDFGMAAYPIYDTTTNAESPVYCVIPNLHPDTVDLESVIDSEAESAASGLTINSENVPEYFVESHGRQQPASENALRFFPADSTRRYILRHILGKYLFGGDCSGFMNDMLTSNPERRFNVLELGTRDGTWAQDMAAKFPNVQFRSLDFVPVMAHTPRSNILFEVYDFAARILLEDSSQDIVFLNVASELVGGVIITRYYTADSVHQVNDYRALLRDVHRVLRPGGILYIRDYNLRLWEPQESPRLGQSLKPASSRIYDIAREVLTRLGGEPDICDKIPRWLAPDSGLWSHINSDQSKGFERVEAITISYPSYPHGTYPCTSKLDSRIIPVLAHYATMTTRDMFGVLRDGGMTSDEANNIIEASIEELKDPRRCSLSRFYGIQAVKRS</sequence>
<dbReference type="EMBL" id="JACYCD010000236">
    <property type="protein sequence ID" value="KAF8699876.1"/>
    <property type="molecule type" value="Genomic_DNA"/>
</dbReference>
<protein>
    <recommendedName>
        <fullName evidence="5">Methyltransferase domain-containing protein</fullName>
    </recommendedName>
</protein>
<feature type="compositionally biased region" description="Polar residues" evidence="1">
    <location>
        <begin position="26"/>
        <end position="54"/>
    </location>
</feature>
<keyword evidence="2" id="KW-1133">Transmembrane helix</keyword>
<feature type="non-terminal residue" evidence="3">
    <location>
        <position position="1"/>
    </location>
</feature>
<evidence type="ECO:0000313" key="3">
    <source>
        <dbReference type="EMBL" id="KAF8699876.1"/>
    </source>
</evidence>
<dbReference type="Pfam" id="PF13489">
    <property type="entry name" value="Methyltransf_23"/>
    <property type="match status" value="1"/>
</dbReference>
<dbReference type="Gene3D" id="3.40.50.150">
    <property type="entry name" value="Vaccinia Virus protein VP39"/>
    <property type="match status" value="1"/>
</dbReference>
<keyword evidence="2" id="KW-0472">Membrane</keyword>
<evidence type="ECO:0000256" key="1">
    <source>
        <dbReference type="SAM" id="MobiDB-lite"/>
    </source>
</evidence>
<dbReference type="OrthoDB" id="2013972at2759"/>
<evidence type="ECO:0000313" key="4">
    <source>
        <dbReference type="Proteomes" id="UP000602905"/>
    </source>
</evidence>
<gene>
    <name evidence="3" type="ORF">RHS03_06910</name>
</gene>
<feature type="region of interest" description="Disordered" evidence="1">
    <location>
        <begin position="1"/>
        <end position="54"/>
    </location>
</feature>
<evidence type="ECO:0008006" key="5">
    <source>
        <dbReference type="Google" id="ProtNLM"/>
    </source>
</evidence>
<dbReference type="Proteomes" id="UP000602905">
    <property type="component" value="Unassembled WGS sequence"/>
</dbReference>
<proteinExistence type="predicted"/>
<dbReference type="InterPro" id="IPR029063">
    <property type="entry name" value="SAM-dependent_MTases_sf"/>
</dbReference>
<feature type="transmembrane region" description="Helical" evidence="2">
    <location>
        <begin position="187"/>
        <end position="209"/>
    </location>
</feature>
<keyword evidence="2" id="KW-0812">Transmembrane</keyword>
<feature type="transmembrane region" description="Helical" evidence="2">
    <location>
        <begin position="150"/>
        <end position="167"/>
    </location>
</feature>
<dbReference type="SUPFAM" id="SSF53335">
    <property type="entry name" value="S-adenosyl-L-methionine-dependent methyltransferases"/>
    <property type="match status" value="1"/>
</dbReference>
<feature type="transmembrane region" description="Helical" evidence="2">
    <location>
        <begin position="121"/>
        <end position="143"/>
    </location>
</feature>
<feature type="transmembrane region" description="Helical" evidence="2">
    <location>
        <begin position="79"/>
        <end position="101"/>
    </location>
</feature>
<reference evidence="3" key="1">
    <citation type="submission" date="2020-09" db="EMBL/GenBank/DDBJ databases">
        <title>Comparative genome analyses of four rice-infecting Rhizoctonia solani isolates reveal extensive enrichment of homogalacturonan modification genes.</title>
        <authorList>
            <person name="Lee D.-Y."/>
            <person name="Jeon J."/>
            <person name="Kim K.-T."/>
            <person name="Cheong K."/>
            <person name="Song H."/>
            <person name="Choi G."/>
            <person name="Ko J."/>
            <person name="Opiyo S.O."/>
            <person name="Zuo S."/>
            <person name="Madhav S."/>
            <person name="Lee Y.-H."/>
            <person name="Wang G.-L."/>
        </authorList>
    </citation>
    <scope>NUCLEOTIDE SEQUENCE</scope>
    <source>
        <strain evidence="3">AG1-IA WGL</strain>
    </source>
</reference>
<evidence type="ECO:0000256" key="2">
    <source>
        <dbReference type="SAM" id="Phobius"/>
    </source>
</evidence>
<comment type="caution">
    <text evidence="3">The sequence shown here is derived from an EMBL/GenBank/DDBJ whole genome shotgun (WGS) entry which is preliminary data.</text>
</comment>
<dbReference type="AlphaFoldDB" id="A0A8H7HLU4"/>
<accession>A0A8H7HLU4</accession>
<name>A0A8H7HLU4_9AGAM</name>
<dbReference type="CDD" id="cd02440">
    <property type="entry name" value="AdoMet_MTases"/>
    <property type="match status" value="1"/>
</dbReference>